<dbReference type="PANTHER" id="PTHR43861">
    <property type="entry name" value="TRANS-ACONITATE 2-METHYLTRANSFERASE-RELATED"/>
    <property type="match status" value="1"/>
</dbReference>
<sequence>MSNYQTFAKLYDELFDETMYEQWYQYVKQNIKNTNGKILELAGGAGRLAVLLAQGGYDISVFDLSPEMLTLAMQHAQAAKVNLPLIEGDMTEWSDLTVKYQTITCFADSLNYLRNQADIEATFQQVYDHLVDNGQFMFDVITPYQANEVYPGYMYNWHDDETAFMWTSYFGPTADSVEHELTFFIYQEDIDGYRQIQEVHLEQTYNLAVYKKLLAKIGFNDIKITADFGNADINEQTTRWFFDVTK</sequence>
<dbReference type="RefSeq" id="WP_205143444.1">
    <property type="nucleotide sequence ID" value="NZ_JAFBDN010000006.1"/>
</dbReference>
<dbReference type="Gene3D" id="2.20.25.110">
    <property type="entry name" value="S-adenosyl-L-methionine-dependent methyltransferases"/>
    <property type="match status" value="1"/>
</dbReference>
<dbReference type="Gene3D" id="3.40.50.150">
    <property type="entry name" value="Vaccinia Virus protein VP39"/>
    <property type="match status" value="1"/>
</dbReference>
<protein>
    <submittedName>
        <fullName evidence="4">Class I SAM-dependent methyltransferase</fullName>
    </submittedName>
</protein>
<dbReference type="CDD" id="cd02440">
    <property type="entry name" value="AdoMet_MTases"/>
    <property type="match status" value="1"/>
</dbReference>
<evidence type="ECO:0000256" key="1">
    <source>
        <dbReference type="ARBA" id="ARBA00022603"/>
    </source>
</evidence>
<organism evidence="4 5">
    <name type="scientific">Periweissella beninensis</name>
    <dbReference type="NCBI Taxonomy" id="504936"/>
    <lineage>
        <taxon>Bacteria</taxon>
        <taxon>Bacillati</taxon>
        <taxon>Bacillota</taxon>
        <taxon>Bacilli</taxon>
        <taxon>Lactobacillales</taxon>
        <taxon>Lactobacillaceae</taxon>
        <taxon>Periweissella</taxon>
    </lineage>
</organism>
<dbReference type="PANTHER" id="PTHR43861:SF1">
    <property type="entry name" value="TRANS-ACONITATE 2-METHYLTRANSFERASE"/>
    <property type="match status" value="1"/>
</dbReference>
<gene>
    <name evidence="4" type="ORF">KAK10_05790</name>
</gene>
<reference evidence="4" key="1">
    <citation type="submission" date="2021-04" db="EMBL/GenBank/DDBJ databases">
        <title>Taxonomic assessment of Weissella genus.</title>
        <authorList>
            <person name="Fanelli F."/>
            <person name="Chieffi D."/>
            <person name="Dell'Aquila A."/>
            <person name="Gyu-Sung C."/>
            <person name="Franz C.M.A.P."/>
            <person name="Fusco V."/>
        </authorList>
    </citation>
    <scope>NUCLEOTIDE SEQUENCE</scope>
    <source>
        <strain evidence="4">LMG 25373</strain>
    </source>
</reference>
<keyword evidence="1 4" id="KW-0489">Methyltransferase</keyword>
<accession>A0ABT0VHW0</accession>
<evidence type="ECO:0000259" key="3">
    <source>
        <dbReference type="Pfam" id="PF13649"/>
    </source>
</evidence>
<dbReference type="SUPFAM" id="SSF53335">
    <property type="entry name" value="S-adenosyl-L-methionine-dependent methyltransferases"/>
    <property type="match status" value="1"/>
</dbReference>
<comment type="caution">
    <text evidence="4">The sequence shown here is derived from an EMBL/GenBank/DDBJ whole genome shotgun (WGS) entry which is preliminary data.</text>
</comment>
<evidence type="ECO:0000256" key="2">
    <source>
        <dbReference type="ARBA" id="ARBA00022679"/>
    </source>
</evidence>
<name>A0ABT0VHW0_9LACO</name>
<feature type="domain" description="Methyltransferase" evidence="3">
    <location>
        <begin position="38"/>
        <end position="134"/>
    </location>
</feature>
<dbReference type="EMBL" id="JAGMVS010000063">
    <property type="protein sequence ID" value="MCM2437417.1"/>
    <property type="molecule type" value="Genomic_DNA"/>
</dbReference>
<evidence type="ECO:0000313" key="5">
    <source>
        <dbReference type="Proteomes" id="UP001057481"/>
    </source>
</evidence>
<dbReference type="Proteomes" id="UP001057481">
    <property type="component" value="Unassembled WGS sequence"/>
</dbReference>
<evidence type="ECO:0000313" key="4">
    <source>
        <dbReference type="EMBL" id="MCM2437417.1"/>
    </source>
</evidence>
<dbReference type="Pfam" id="PF13649">
    <property type="entry name" value="Methyltransf_25"/>
    <property type="match status" value="1"/>
</dbReference>
<dbReference type="InterPro" id="IPR029063">
    <property type="entry name" value="SAM-dependent_MTases_sf"/>
</dbReference>
<keyword evidence="5" id="KW-1185">Reference proteome</keyword>
<proteinExistence type="predicted"/>
<dbReference type="GO" id="GO:0032259">
    <property type="term" value="P:methylation"/>
    <property type="evidence" value="ECO:0007669"/>
    <property type="project" value="UniProtKB-KW"/>
</dbReference>
<keyword evidence="2" id="KW-0808">Transferase</keyword>
<dbReference type="InterPro" id="IPR041698">
    <property type="entry name" value="Methyltransf_25"/>
</dbReference>
<dbReference type="GO" id="GO:0008168">
    <property type="term" value="F:methyltransferase activity"/>
    <property type="evidence" value="ECO:0007669"/>
    <property type="project" value="UniProtKB-KW"/>
</dbReference>